<organism evidence="1 2">
    <name type="scientific">Kineosporia babensis</name>
    <dbReference type="NCBI Taxonomy" id="499548"/>
    <lineage>
        <taxon>Bacteria</taxon>
        <taxon>Bacillati</taxon>
        <taxon>Actinomycetota</taxon>
        <taxon>Actinomycetes</taxon>
        <taxon>Kineosporiales</taxon>
        <taxon>Kineosporiaceae</taxon>
        <taxon>Kineosporia</taxon>
    </lineage>
</organism>
<comment type="caution">
    <text evidence="1">The sequence shown here is derived from an EMBL/GenBank/DDBJ whole genome shotgun (WGS) entry which is preliminary data.</text>
</comment>
<keyword evidence="2" id="KW-1185">Reference proteome</keyword>
<evidence type="ECO:0000313" key="2">
    <source>
        <dbReference type="Proteomes" id="UP001138997"/>
    </source>
</evidence>
<dbReference type="EMBL" id="JAJOMB010000002">
    <property type="protein sequence ID" value="MCD5310292.1"/>
    <property type="molecule type" value="Genomic_DNA"/>
</dbReference>
<dbReference type="InterPro" id="IPR036894">
    <property type="entry name" value="YbaB-like_sf"/>
</dbReference>
<dbReference type="Gene3D" id="3.30.1310.10">
    <property type="entry name" value="Nucleoid-associated protein YbaB-like domain"/>
    <property type="match status" value="1"/>
</dbReference>
<evidence type="ECO:0000313" key="1">
    <source>
        <dbReference type="EMBL" id="MCD5310292.1"/>
    </source>
</evidence>
<name>A0A9X1N880_9ACTN</name>
<dbReference type="Pfam" id="PF02575">
    <property type="entry name" value="YbaB_DNA_bd"/>
    <property type="match status" value="1"/>
</dbReference>
<dbReference type="InterPro" id="IPR004401">
    <property type="entry name" value="YbaB/EbfC"/>
</dbReference>
<sequence length="227" mass="24267">MNSPPDDDDLAQALSQFVRQGRELALSAQELQTSTIDVLSPDGVITLTCTLAGKVTGLRFEGEAHRTLSADELADQLLEVLNRAHRQAALAAEQTMAACGGTPDLARIPGFDQALADLEGIFGSQALLPEADSGDRAGRPVLTPFDLVEAVQARALEYDYELTQEACRALLDYCQGRPVGEDPDVEQLLLAMIGRQAARLAAAEEFAVSTDDLRLLGPEDIPPAQGR</sequence>
<proteinExistence type="predicted"/>
<protein>
    <submittedName>
        <fullName evidence="1">YbaB/EbfC family nucleoid-associated protein</fullName>
    </submittedName>
</protein>
<dbReference type="AlphaFoldDB" id="A0A9X1N880"/>
<dbReference type="RefSeq" id="WP_231439217.1">
    <property type="nucleotide sequence ID" value="NZ_JAJOMB010000002.1"/>
</dbReference>
<accession>A0A9X1N880</accession>
<dbReference type="Gene3D" id="1.10.8.60">
    <property type="match status" value="1"/>
</dbReference>
<dbReference type="Proteomes" id="UP001138997">
    <property type="component" value="Unassembled WGS sequence"/>
</dbReference>
<dbReference type="GO" id="GO:0003677">
    <property type="term" value="F:DNA binding"/>
    <property type="evidence" value="ECO:0007669"/>
    <property type="project" value="InterPro"/>
</dbReference>
<gene>
    <name evidence="1" type="ORF">LR394_05240</name>
</gene>
<reference evidence="1" key="1">
    <citation type="submission" date="2021-11" db="EMBL/GenBank/DDBJ databases">
        <title>Streptomyces corallinus and Kineosporia corallina sp. nov., two new coral-derived marine actinobacteria.</title>
        <authorList>
            <person name="Buangrab K."/>
            <person name="Sutthacheep M."/>
            <person name="Yeemin T."/>
            <person name="Harunari E."/>
            <person name="Igarashi Y."/>
            <person name="Sripreechasak P."/>
            <person name="Kanchanasin P."/>
            <person name="Tanasupawat S."/>
            <person name="Phongsopitanun W."/>
        </authorList>
    </citation>
    <scope>NUCLEOTIDE SEQUENCE</scope>
    <source>
        <strain evidence="1">JCM 31032</strain>
    </source>
</reference>